<organism evidence="1 2">
    <name type="scientific">Nocardioides currus</name>
    <dbReference type="NCBI Taxonomy" id="2133958"/>
    <lineage>
        <taxon>Bacteria</taxon>
        <taxon>Bacillati</taxon>
        <taxon>Actinomycetota</taxon>
        <taxon>Actinomycetes</taxon>
        <taxon>Propionibacteriales</taxon>
        <taxon>Nocardioidaceae</taxon>
        <taxon>Nocardioides</taxon>
    </lineage>
</organism>
<keyword evidence="2" id="KW-1185">Reference proteome</keyword>
<dbReference type="AlphaFoldDB" id="A0A2R7YWT7"/>
<comment type="caution">
    <text evidence="1">The sequence shown here is derived from an EMBL/GenBank/DDBJ whole genome shotgun (WGS) entry which is preliminary data.</text>
</comment>
<protein>
    <submittedName>
        <fullName evidence="1">Uncharacterized protein</fullName>
    </submittedName>
</protein>
<evidence type="ECO:0000313" key="1">
    <source>
        <dbReference type="EMBL" id="PUA80783.1"/>
    </source>
</evidence>
<proteinExistence type="predicted"/>
<evidence type="ECO:0000313" key="2">
    <source>
        <dbReference type="Proteomes" id="UP000244867"/>
    </source>
</evidence>
<name>A0A2R7YWT7_9ACTN</name>
<reference evidence="1 2" key="1">
    <citation type="submission" date="2018-03" db="EMBL/GenBank/DDBJ databases">
        <authorList>
            <person name="Keele B.F."/>
        </authorList>
    </citation>
    <scope>NUCLEOTIDE SEQUENCE [LARGE SCALE GENOMIC DNA]</scope>
    <source>
        <strain evidence="1 2">IB-3</strain>
    </source>
</reference>
<dbReference type="Proteomes" id="UP000244867">
    <property type="component" value="Unassembled WGS sequence"/>
</dbReference>
<gene>
    <name evidence="1" type="ORF">C7S10_13690</name>
</gene>
<accession>A0A2R7YWT7</accession>
<dbReference type="RefSeq" id="WP_108344975.1">
    <property type="nucleotide sequence ID" value="NZ_PYXZ01000005.1"/>
</dbReference>
<sequence>MNPDEQREVIVRFDEDQLFTAAVQLMRRIHDEVVHGNEDAVHGDLPRAIDDLNLGPWHELERSLVADWPYAIECQLLAWLMRRLEAVSSDEVGLEAVVTARWLMRPNAVPLWTRS</sequence>
<dbReference type="EMBL" id="PYXZ01000005">
    <property type="protein sequence ID" value="PUA80783.1"/>
    <property type="molecule type" value="Genomic_DNA"/>
</dbReference>